<comment type="caution">
    <text evidence="1">The sequence shown here is derived from an EMBL/GenBank/DDBJ whole genome shotgun (WGS) entry which is preliminary data.</text>
</comment>
<evidence type="ECO:0000313" key="2">
    <source>
        <dbReference type="Proteomes" id="UP000761534"/>
    </source>
</evidence>
<dbReference type="VEuPathDB" id="FungiDB:TRICI_001811"/>
<sequence length="324" mass="36938">MGARPKLGITVDRQQNVDNYVLSRTRRRAFDLVQQLSIIVTADGDCDWVFNDIIGHFKMSSLAFLNLTLVPNKLGLLSKVQSMNVEQMAVSFYPLRSARTNIYQLNRHLANDRLSQRLVSLGLGMLSFERGEDKVDPEYGVTDQLSLFRDMTNHQLISIRHLYIERMYFNPSDLSNPALTEIFTMLQSQLQSLMLYTFQQNSSNPEALTKMFSNKRFEQLHFLQTCGLTLRTIVALLREDTLQLPVLRHINVVDKTLYYAITENPQGLNDLMNVFKAKCPGLDSILFIPFATGSPPPQLVNAKTENNTPSLAPRVHYMTINATF</sequence>
<accession>A0A642V9N0</accession>
<organism evidence="1 2">
    <name type="scientific">Trichomonascus ciferrii</name>
    <dbReference type="NCBI Taxonomy" id="44093"/>
    <lineage>
        <taxon>Eukaryota</taxon>
        <taxon>Fungi</taxon>
        <taxon>Dikarya</taxon>
        <taxon>Ascomycota</taxon>
        <taxon>Saccharomycotina</taxon>
        <taxon>Dipodascomycetes</taxon>
        <taxon>Dipodascales</taxon>
        <taxon>Trichomonascaceae</taxon>
        <taxon>Trichomonascus</taxon>
        <taxon>Trichomonascus ciferrii complex</taxon>
    </lineage>
</organism>
<dbReference type="AlphaFoldDB" id="A0A642V9N0"/>
<protein>
    <submittedName>
        <fullName evidence="1">Uncharacterized protein</fullName>
    </submittedName>
</protein>
<dbReference type="Proteomes" id="UP000761534">
    <property type="component" value="Unassembled WGS sequence"/>
</dbReference>
<keyword evidence="2" id="KW-1185">Reference proteome</keyword>
<gene>
    <name evidence="1" type="ORF">TRICI_001811</name>
</gene>
<proteinExistence type="predicted"/>
<evidence type="ECO:0000313" key="1">
    <source>
        <dbReference type="EMBL" id="KAA8915996.1"/>
    </source>
</evidence>
<dbReference type="EMBL" id="SWFS01000128">
    <property type="protein sequence ID" value="KAA8915996.1"/>
    <property type="molecule type" value="Genomic_DNA"/>
</dbReference>
<reference evidence="1" key="1">
    <citation type="journal article" date="2019" name="G3 (Bethesda)">
        <title>Genome Assemblies of Two Rare Opportunistic Yeast Pathogens: Diutina rugosa (syn. Candida rugosa) and Trichomonascus ciferrii (syn. Candida ciferrii).</title>
        <authorList>
            <person name="Mixao V."/>
            <person name="Saus E."/>
            <person name="Hansen A.P."/>
            <person name="Lass-Florl C."/>
            <person name="Gabaldon T."/>
        </authorList>
    </citation>
    <scope>NUCLEOTIDE SEQUENCE</scope>
    <source>
        <strain evidence="1">CBS 4856</strain>
    </source>
</reference>
<name>A0A642V9N0_9ASCO</name>